<dbReference type="EMBL" id="SRLO01003104">
    <property type="protein sequence ID" value="TNN31854.1"/>
    <property type="molecule type" value="Genomic_DNA"/>
</dbReference>
<proteinExistence type="predicted"/>
<gene>
    <name evidence="1" type="ORF">EYF80_057987</name>
</gene>
<dbReference type="AlphaFoldDB" id="A0A4Z2EU01"/>
<keyword evidence="2" id="KW-1185">Reference proteome</keyword>
<protein>
    <submittedName>
        <fullName evidence="1">Uncharacterized protein</fullName>
    </submittedName>
</protein>
<evidence type="ECO:0000313" key="2">
    <source>
        <dbReference type="Proteomes" id="UP000314294"/>
    </source>
</evidence>
<comment type="caution">
    <text evidence="1">The sequence shown here is derived from an EMBL/GenBank/DDBJ whole genome shotgun (WGS) entry which is preliminary data.</text>
</comment>
<organism evidence="1 2">
    <name type="scientific">Liparis tanakae</name>
    <name type="common">Tanaka's snailfish</name>
    <dbReference type="NCBI Taxonomy" id="230148"/>
    <lineage>
        <taxon>Eukaryota</taxon>
        <taxon>Metazoa</taxon>
        <taxon>Chordata</taxon>
        <taxon>Craniata</taxon>
        <taxon>Vertebrata</taxon>
        <taxon>Euteleostomi</taxon>
        <taxon>Actinopterygii</taxon>
        <taxon>Neopterygii</taxon>
        <taxon>Teleostei</taxon>
        <taxon>Neoteleostei</taxon>
        <taxon>Acanthomorphata</taxon>
        <taxon>Eupercaria</taxon>
        <taxon>Perciformes</taxon>
        <taxon>Cottioidei</taxon>
        <taxon>Cottales</taxon>
        <taxon>Liparidae</taxon>
        <taxon>Liparis</taxon>
    </lineage>
</organism>
<sequence>MMELIGSSSGPMGLTSVYNLVDVESREEKQRTRIGFIGQQKSPRRSHKGQISSDWKRSLLCLVSLALIKTSEVVWIWTSCVVCLHLFLSTSCDCLPCP</sequence>
<name>A0A4Z2EU01_9TELE</name>
<evidence type="ECO:0000313" key="1">
    <source>
        <dbReference type="EMBL" id="TNN31854.1"/>
    </source>
</evidence>
<dbReference type="Proteomes" id="UP000314294">
    <property type="component" value="Unassembled WGS sequence"/>
</dbReference>
<accession>A0A4Z2EU01</accession>
<reference evidence="1 2" key="1">
    <citation type="submission" date="2019-03" db="EMBL/GenBank/DDBJ databases">
        <title>First draft genome of Liparis tanakae, snailfish: a comprehensive survey of snailfish specific genes.</title>
        <authorList>
            <person name="Kim W."/>
            <person name="Song I."/>
            <person name="Jeong J.-H."/>
            <person name="Kim D."/>
            <person name="Kim S."/>
            <person name="Ryu S."/>
            <person name="Song J.Y."/>
            <person name="Lee S.K."/>
        </authorList>
    </citation>
    <scope>NUCLEOTIDE SEQUENCE [LARGE SCALE GENOMIC DNA]</scope>
    <source>
        <tissue evidence="1">Muscle</tissue>
    </source>
</reference>